<accession>A0ABY7DIT5</accession>
<feature type="region of interest" description="Disordered" evidence="7">
    <location>
        <begin position="901"/>
        <end position="935"/>
    </location>
</feature>
<evidence type="ECO:0000256" key="1">
    <source>
        <dbReference type="ARBA" id="ARBA00022723"/>
    </source>
</evidence>
<feature type="compositionally biased region" description="Basic and acidic residues" evidence="7">
    <location>
        <begin position="614"/>
        <end position="623"/>
    </location>
</feature>
<feature type="compositionally biased region" description="Acidic residues" evidence="7">
    <location>
        <begin position="913"/>
        <end position="922"/>
    </location>
</feature>
<feature type="domain" description="C2H2-type" evidence="8">
    <location>
        <begin position="882"/>
        <end position="905"/>
    </location>
</feature>
<keyword evidence="3 6" id="KW-0863">Zinc-finger</keyword>
<evidence type="ECO:0000256" key="4">
    <source>
        <dbReference type="ARBA" id="ARBA00022833"/>
    </source>
</evidence>
<proteinExistence type="predicted"/>
<keyword evidence="1" id="KW-0479">Metal-binding</keyword>
<feature type="region of interest" description="Disordered" evidence="7">
    <location>
        <begin position="427"/>
        <end position="452"/>
    </location>
</feature>
<organism evidence="9 10">
    <name type="scientific">Mya arenaria</name>
    <name type="common">Soft-shell clam</name>
    <dbReference type="NCBI Taxonomy" id="6604"/>
    <lineage>
        <taxon>Eukaryota</taxon>
        <taxon>Metazoa</taxon>
        <taxon>Spiralia</taxon>
        <taxon>Lophotrochozoa</taxon>
        <taxon>Mollusca</taxon>
        <taxon>Bivalvia</taxon>
        <taxon>Autobranchia</taxon>
        <taxon>Heteroconchia</taxon>
        <taxon>Euheterodonta</taxon>
        <taxon>Imparidentia</taxon>
        <taxon>Neoheterodontei</taxon>
        <taxon>Myida</taxon>
        <taxon>Myoidea</taxon>
        <taxon>Myidae</taxon>
        <taxon>Mya</taxon>
    </lineage>
</organism>
<dbReference type="Gene3D" id="3.30.160.60">
    <property type="entry name" value="Classic Zinc Finger"/>
    <property type="match status" value="2"/>
</dbReference>
<keyword evidence="4" id="KW-0862">Zinc</keyword>
<feature type="compositionally biased region" description="Basic and acidic residues" evidence="7">
    <location>
        <begin position="785"/>
        <end position="799"/>
    </location>
</feature>
<dbReference type="PROSITE" id="PS00028">
    <property type="entry name" value="ZINC_FINGER_C2H2_1"/>
    <property type="match status" value="2"/>
</dbReference>
<evidence type="ECO:0000256" key="7">
    <source>
        <dbReference type="SAM" id="MobiDB-lite"/>
    </source>
</evidence>
<keyword evidence="2" id="KW-0677">Repeat</keyword>
<sequence>MYGGGKGSSMFSNQDHNVYIEVLKTVLKNGHVDKYTTSVVPRSGQALPTLQQTPSCMEQNSLLHNQQCSSSVPYQQTNTPDRNCKRKFDDGGYTDMTVSDNVDSTDKTYTELQNVKTLRLEPGLDGSSMSEGVHADKVSSSVAGSILESILTVGGITGTLIGNSLGGIGQYPSLEHGAISNTTNTVGPSGPQFYTQDVSSSVIDYPQYGKLYQQAGAVLSSERLSSSSPHPQQAPFIPGYQVSPATFAAQGNKAQDAEVGQILPSDDNSMRRRTHRLDLPDTLKPSQPVETLFPNSVCSSANTNSQSAVNVIQLVAMDQSKYVTPSHFPTVCHPSNQPLQHTQSNTCTSNIDQSVHINTSCIQEKLTNSGELPMIISKSSNCGEILVKTASKPAVSLLTGSLSTVFLTPDSQTNSAVNKPIIIETTQEISPENETTIKSKDKRDKDKPKHKTLSNKIKEITERIKKDEETTKLHTIHHSEIKEFQKKMSEKKKKKEKLPKIHLTKPIEVEGDIKDKLSVYTSESDNLSAIGVSMVSVESSLCGQVTPEATPGIAVETRKTPTPDTAPLDDPSSMDKIQEGDLTRLKDVSRASHRKPKQPRFNIGEASDDEDNGDPPRSRRVLDLSDDEDNGNPAHSLRVFSLSNDEYNEDLASSQKVSAQSDDEDDRDLPWSRRVLTLSGSPEKGKESRPTLSQDSRGRELGEIISLDQKDKDLGHVISIEGKVDDLSNACSLNNEESDILNINVTIDENDSSFAHINLDDLRASLLLNENMTELASVTYSANEENNKDETDSNENIDKKKGRNKKPLNSESVIVCSSKKERGLLHCRLCSEEFTDIKLLEDHLENTAHAIKKYKCDLCSRKFAALRDAERHRRIHTGEKPFVCKLCGRAFARKDNLLSHKKRQHWKHGHKEEDEEGDEMEQTDLHSHKPNHQIL</sequence>
<feature type="region of interest" description="Disordered" evidence="7">
    <location>
        <begin position="782"/>
        <end position="805"/>
    </location>
</feature>
<evidence type="ECO:0000259" key="8">
    <source>
        <dbReference type="PROSITE" id="PS50157"/>
    </source>
</evidence>
<feature type="compositionally biased region" description="Polar residues" evidence="7">
    <location>
        <begin position="649"/>
        <end position="660"/>
    </location>
</feature>
<dbReference type="PANTHER" id="PTHR24393">
    <property type="entry name" value="ZINC FINGER PROTEIN"/>
    <property type="match status" value="1"/>
</dbReference>
<feature type="compositionally biased region" description="Basic and acidic residues" evidence="7">
    <location>
        <begin position="435"/>
        <end position="447"/>
    </location>
</feature>
<dbReference type="PROSITE" id="PS50157">
    <property type="entry name" value="ZINC_FINGER_C2H2_2"/>
    <property type="match status" value="2"/>
</dbReference>
<dbReference type="PANTHER" id="PTHR24393:SF34">
    <property type="entry name" value="PR_SET DOMAIN 13"/>
    <property type="match status" value="1"/>
</dbReference>
<evidence type="ECO:0000256" key="2">
    <source>
        <dbReference type="ARBA" id="ARBA00022737"/>
    </source>
</evidence>
<gene>
    <name evidence="9" type="ORF">MAR_029305</name>
</gene>
<evidence type="ECO:0000256" key="5">
    <source>
        <dbReference type="ARBA" id="ARBA00023242"/>
    </source>
</evidence>
<evidence type="ECO:0000256" key="6">
    <source>
        <dbReference type="PROSITE-ProRule" id="PRU00042"/>
    </source>
</evidence>
<dbReference type="SMART" id="SM00355">
    <property type="entry name" value="ZnF_C2H2"/>
    <property type="match status" value="3"/>
</dbReference>
<protein>
    <submittedName>
        <fullName evidence="9">PLAL1-like protein</fullName>
    </submittedName>
</protein>
<reference evidence="9" key="1">
    <citation type="submission" date="2022-11" db="EMBL/GenBank/DDBJ databases">
        <title>Centuries of genome instability and evolution in soft-shell clam transmissible cancer (bioRxiv).</title>
        <authorList>
            <person name="Hart S.F.M."/>
            <person name="Yonemitsu M.A."/>
            <person name="Giersch R.M."/>
            <person name="Beal B.F."/>
            <person name="Arriagada G."/>
            <person name="Davis B.W."/>
            <person name="Ostrander E.A."/>
            <person name="Goff S.P."/>
            <person name="Metzger M.J."/>
        </authorList>
    </citation>
    <scope>NUCLEOTIDE SEQUENCE</scope>
    <source>
        <strain evidence="9">MELC-2E11</strain>
        <tissue evidence="9">Siphon/mantle</tissue>
    </source>
</reference>
<feature type="domain" description="C2H2-type" evidence="8">
    <location>
        <begin position="854"/>
        <end position="881"/>
    </location>
</feature>
<feature type="compositionally biased region" description="Low complexity" evidence="7">
    <location>
        <begin position="562"/>
        <end position="571"/>
    </location>
</feature>
<dbReference type="Pfam" id="PF00096">
    <property type="entry name" value="zf-C2H2"/>
    <property type="match status" value="1"/>
</dbReference>
<dbReference type="InterPro" id="IPR036236">
    <property type="entry name" value="Znf_C2H2_sf"/>
</dbReference>
<dbReference type="SUPFAM" id="SSF57667">
    <property type="entry name" value="beta-beta-alpha zinc fingers"/>
    <property type="match status" value="1"/>
</dbReference>
<feature type="compositionally biased region" description="Basic and acidic residues" evidence="7">
    <location>
        <begin position="576"/>
        <end position="590"/>
    </location>
</feature>
<evidence type="ECO:0000313" key="10">
    <source>
        <dbReference type="Proteomes" id="UP001164746"/>
    </source>
</evidence>
<evidence type="ECO:0000256" key="3">
    <source>
        <dbReference type="ARBA" id="ARBA00022771"/>
    </source>
</evidence>
<evidence type="ECO:0000313" key="9">
    <source>
        <dbReference type="EMBL" id="WAQ96615.1"/>
    </source>
</evidence>
<dbReference type="EMBL" id="CP111013">
    <property type="protein sequence ID" value="WAQ96615.1"/>
    <property type="molecule type" value="Genomic_DNA"/>
</dbReference>
<feature type="region of interest" description="Disordered" evidence="7">
    <location>
        <begin position="649"/>
        <end position="699"/>
    </location>
</feature>
<dbReference type="InterPro" id="IPR013087">
    <property type="entry name" value="Znf_C2H2_type"/>
</dbReference>
<feature type="region of interest" description="Disordered" evidence="7">
    <location>
        <begin position="548"/>
        <end position="636"/>
    </location>
</feature>
<dbReference type="Proteomes" id="UP001164746">
    <property type="component" value="Chromosome 2"/>
</dbReference>
<keyword evidence="5" id="KW-0539">Nucleus</keyword>
<keyword evidence="10" id="KW-1185">Reference proteome</keyword>
<name>A0ABY7DIT5_MYAAR</name>